<name>A0A382TU45_9ZZZZ</name>
<gene>
    <name evidence="1" type="ORF">METZ01_LOCUS378430</name>
</gene>
<dbReference type="GO" id="GO:0008684">
    <property type="term" value="F:2-oxopent-4-enoate hydratase activity"/>
    <property type="evidence" value="ECO:0007669"/>
    <property type="project" value="TreeGrafter"/>
</dbReference>
<dbReference type="GO" id="GO:0005737">
    <property type="term" value="C:cytoplasm"/>
    <property type="evidence" value="ECO:0007669"/>
    <property type="project" value="TreeGrafter"/>
</dbReference>
<dbReference type="InterPro" id="IPR050772">
    <property type="entry name" value="Hydratase-Decarb/MhpD_sf"/>
</dbReference>
<protein>
    <submittedName>
        <fullName evidence="1">Uncharacterized protein</fullName>
    </submittedName>
</protein>
<dbReference type="SUPFAM" id="SSF56529">
    <property type="entry name" value="FAH"/>
    <property type="match status" value="1"/>
</dbReference>
<dbReference type="EMBL" id="UINC01139182">
    <property type="protein sequence ID" value="SVD25576.1"/>
    <property type="molecule type" value="Genomic_DNA"/>
</dbReference>
<dbReference type="PANTHER" id="PTHR30143:SF0">
    <property type="entry name" value="2-KETO-4-PENTENOATE HYDRATASE"/>
    <property type="match status" value="1"/>
</dbReference>
<dbReference type="PANTHER" id="PTHR30143">
    <property type="entry name" value="ACID HYDRATASE"/>
    <property type="match status" value="1"/>
</dbReference>
<proteinExistence type="predicted"/>
<sequence>MPLSPEAIGEAANILAEVRMKSITMAEIPATCRPETLDDAYAIQVGVHERLEKAGWGPIAGHKVGCTTTVMQKYLKIDQPCAGGIFETTVRAVEGRYDRSAMHRPGVECEIAVRLCADLPGRNGPYDRDSVAPAVGAVMTSIELVDDRWT</sequence>
<dbReference type="Gene3D" id="3.90.850.10">
    <property type="entry name" value="Fumarylacetoacetase-like, C-terminal domain"/>
    <property type="match status" value="1"/>
</dbReference>
<dbReference type="AlphaFoldDB" id="A0A382TU45"/>
<organism evidence="1">
    <name type="scientific">marine metagenome</name>
    <dbReference type="NCBI Taxonomy" id="408172"/>
    <lineage>
        <taxon>unclassified sequences</taxon>
        <taxon>metagenomes</taxon>
        <taxon>ecological metagenomes</taxon>
    </lineage>
</organism>
<dbReference type="InterPro" id="IPR036663">
    <property type="entry name" value="Fumarylacetoacetase_C_sf"/>
</dbReference>
<evidence type="ECO:0000313" key="1">
    <source>
        <dbReference type="EMBL" id="SVD25576.1"/>
    </source>
</evidence>
<feature type="non-terminal residue" evidence="1">
    <location>
        <position position="150"/>
    </location>
</feature>
<reference evidence="1" key="1">
    <citation type="submission" date="2018-05" db="EMBL/GenBank/DDBJ databases">
        <authorList>
            <person name="Lanie J.A."/>
            <person name="Ng W.-L."/>
            <person name="Kazmierczak K.M."/>
            <person name="Andrzejewski T.M."/>
            <person name="Davidsen T.M."/>
            <person name="Wayne K.J."/>
            <person name="Tettelin H."/>
            <person name="Glass J.I."/>
            <person name="Rusch D."/>
            <person name="Podicherti R."/>
            <person name="Tsui H.-C.T."/>
            <person name="Winkler M.E."/>
        </authorList>
    </citation>
    <scope>NUCLEOTIDE SEQUENCE</scope>
</reference>
<accession>A0A382TU45</accession>